<dbReference type="AlphaFoldDB" id="A0A6H5G0V5"/>
<name>A0A6H5G0V5_9HEMI</name>
<reference evidence="2 3" key="1">
    <citation type="submission" date="2020-02" db="EMBL/GenBank/DDBJ databases">
        <authorList>
            <person name="Ferguson B K."/>
        </authorList>
    </citation>
    <scope>NUCLEOTIDE SEQUENCE [LARGE SCALE GENOMIC DNA]</scope>
</reference>
<evidence type="ECO:0000256" key="1">
    <source>
        <dbReference type="SAM" id="MobiDB-lite"/>
    </source>
</evidence>
<feature type="non-terminal residue" evidence="2">
    <location>
        <position position="1"/>
    </location>
</feature>
<evidence type="ECO:0000313" key="2">
    <source>
        <dbReference type="EMBL" id="CAA9995187.1"/>
    </source>
</evidence>
<feature type="region of interest" description="Disordered" evidence="1">
    <location>
        <begin position="62"/>
        <end position="92"/>
    </location>
</feature>
<accession>A0A6H5G0V5</accession>
<protein>
    <submittedName>
        <fullName evidence="2">Uncharacterized protein</fullName>
    </submittedName>
</protein>
<keyword evidence="3" id="KW-1185">Reference proteome</keyword>
<dbReference type="EMBL" id="CADCXU010003180">
    <property type="protein sequence ID" value="CAA9995187.1"/>
    <property type="molecule type" value="Genomic_DNA"/>
</dbReference>
<dbReference type="Proteomes" id="UP000479000">
    <property type="component" value="Unassembled WGS sequence"/>
</dbReference>
<proteinExistence type="predicted"/>
<evidence type="ECO:0000313" key="3">
    <source>
        <dbReference type="Proteomes" id="UP000479000"/>
    </source>
</evidence>
<organism evidence="2 3">
    <name type="scientific">Nesidiocoris tenuis</name>
    <dbReference type="NCBI Taxonomy" id="355587"/>
    <lineage>
        <taxon>Eukaryota</taxon>
        <taxon>Metazoa</taxon>
        <taxon>Ecdysozoa</taxon>
        <taxon>Arthropoda</taxon>
        <taxon>Hexapoda</taxon>
        <taxon>Insecta</taxon>
        <taxon>Pterygota</taxon>
        <taxon>Neoptera</taxon>
        <taxon>Paraneoptera</taxon>
        <taxon>Hemiptera</taxon>
        <taxon>Heteroptera</taxon>
        <taxon>Panheteroptera</taxon>
        <taxon>Cimicomorpha</taxon>
        <taxon>Miridae</taxon>
        <taxon>Dicyphina</taxon>
        <taxon>Nesidiocoris</taxon>
    </lineage>
</organism>
<feature type="compositionally biased region" description="Basic and acidic residues" evidence="1">
    <location>
        <begin position="62"/>
        <end position="83"/>
    </location>
</feature>
<sequence length="121" mass="14241">STFIHAIVFHLYIHRAIWPSQGYESLRKPLFTFGILECVWAFEASERCIPIMLLERCGMDGSRVEPRAEDSNRMRKREKGEKRGKTRSFRQENVMYQLYREQSSRLRSAGEDDIKLGRLGD</sequence>
<gene>
    <name evidence="2" type="ORF">NTEN_LOCUS1978</name>
</gene>